<feature type="binding site" evidence="3">
    <location>
        <position position="382"/>
    </location>
    <ligand>
        <name>Zn(2+)</name>
        <dbReference type="ChEBI" id="CHEBI:29105"/>
        <label>2</label>
    </ligand>
</feature>
<dbReference type="GO" id="GO:0016813">
    <property type="term" value="F:hydrolase activity, acting on carbon-nitrogen (but not peptide) bonds, in linear amidines"/>
    <property type="evidence" value="ECO:0007669"/>
    <property type="project" value="InterPro"/>
</dbReference>
<comment type="cofactor">
    <cofactor evidence="3">
        <name>Zn(2+)</name>
        <dbReference type="ChEBI" id="CHEBI:29105"/>
    </cofactor>
    <text evidence="3">Binds 2 Zn(2+) ions per subunit.</text>
</comment>
<dbReference type="InterPro" id="IPR010158">
    <property type="entry name" value="Amidase_Cbmase"/>
</dbReference>
<keyword evidence="3" id="KW-0479">Metal-binding</keyword>
<reference evidence="4 5" key="1">
    <citation type="submission" date="2019-09" db="EMBL/GenBank/DDBJ databases">
        <authorList>
            <person name="Depoorter E."/>
        </authorList>
    </citation>
    <scope>NUCLEOTIDE SEQUENCE [LARGE SCALE GENOMIC DNA]</scope>
    <source>
        <strain evidence="4">R-18109</strain>
    </source>
</reference>
<feature type="binding site" evidence="3">
    <location>
        <position position="95"/>
    </location>
    <ligand>
        <name>Zn(2+)</name>
        <dbReference type="ChEBI" id="CHEBI:29105"/>
        <label>1</label>
    </ligand>
</feature>
<dbReference type="NCBIfam" id="NF006769">
    <property type="entry name" value="PRK09290.1-3"/>
    <property type="match status" value="1"/>
</dbReference>
<sequence length="431" mass="45054">MKDLLEIDGARLWQSLADMASVGATSRGGVRRLALTDDDRRGRDLFAQWCRDAGMTVSVDAVGNLFARRDGTDARAAPVLIGSHLDTQPEGGRFDGVYGVLAALELVRTLNDAGIATDKPLEIVSWTNEEGARFAPAMLGSAVFTGALPLDDALAKQDADGVTLGAALDACGYRGKRAMGGAVDAYFEAHIEQGPLLEANGTTIGIVTGGQAIRWLDVTVTGVAAHAGTTPMPYRKDAYFASAQMALELERIVAGYAPRGLATIGQVGIRNASRNTIAGEMTFTVDLRHHDDAQVDAMERDLRDACARVAAARGVQAAIDTCWRSPATPFDRDCVEQVAQAAAAFGYANERIVSGAGHDAILLARCVPTAMVFIPCVDGLSHNEAEDALPADVTRGTNVLLHAVLARAGVEAGVAARVAAGVTAAATTQDA</sequence>
<comment type="similarity">
    <text evidence="1">Belongs to the peptidase M20 family.</text>
</comment>
<dbReference type="Pfam" id="PF01546">
    <property type="entry name" value="Peptidase_M20"/>
    <property type="match status" value="1"/>
</dbReference>
<accession>A0A6P2WGD6</accession>
<dbReference type="NCBIfam" id="NF009528">
    <property type="entry name" value="PRK12893.1-1"/>
    <property type="match status" value="1"/>
</dbReference>
<feature type="binding site" evidence="3">
    <location>
        <position position="95"/>
    </location>
    <ligand>
        <name>Zn(2+)</name>
        <dbReference type="ChEBI" id="CHEBI:29105"/>
        <label>2</label>
    </ligand>
</feature>
<evidence type="ECO:0000256" key="3">
    <source>
        <dbReference type="PIRSR" id="PIRSR001235-1"/>
    </source>
</evidence>
<dbReference type="Proteomes" id="UP000494260">
    <property type="component" value="Unassembled WGS sequence"/>
</dbReference>
<dbReference type="RefSeq" id="WP_174951885.1">
    <property type="nucleotide sequence ID" value="NZ_CABVQH010000012.1"/>
</dbReference>
<name>A0A6P2WGD6_BURL3</name>
<dbReference type="NCBIfam" id="NF009530">
    <property type="entry name" value="PRK12893.1-4"/>
    <property type="match status" value="1"/>
</dbReference>
<feature type="binding site" evidence="3">
    <location>
        <position position="190"/>
    </location>
    <ligand>
        <name>Zn(2+)</name>
        <dbReference type="ChEBI" id="CHEBI:29105"/>
        <label>1</label>
    </ligand>
</feature>
<dbReference type="EMBL" id="CABVQH010000012">
    <property type="protein sequence ID" value="VWC90146.1"/>
    <property type="molecule type" value="Genomic_DNA"/>
</dbReference>
<dbReference type="InterPro" id="IPR002933">
    <property type="entry name" value="Peptidase_M20"/>
</dbReference>
<evidence type="ECO:0000256" key="1">
    <source>
        <dbReference type="ARBA" id="ARBA00006153"/>
    </source>
</evidence>
<dbReference type="NCBIfam" id="NF006771">
    <property type="entry name" value="PRK09290.1-5"/>
    <property type="match status" value="1"/>
</dbReference>
<dbReference type="SUPFAM" id="SSF55031">
    <property type="entry name" value="Bacterial exopeptidase dimerisation domain"/>
    <property type="match status" value="1"/>
</dbReference>
<dbReference type="InterPro" id="IPR036264">
    <property type="entry name" value="Bact_exopeptidase_dim_dom"/>
</dbReference>
<feature type="binding site" evidence="3">
    <location>
        <position position="84"/>
    </location>
    <ligand>
        <name>Zn(2+)</name>
        <dbReference type="ChEBI" id="CHEBI:29105"/>
        <label>1</label>
    </ligand>
</feature>
<dbReference type="NCBIfam" id="NF009527">
    <property type="entry name" value="PRK12891.1"/>
    <property type="match status" value="1"/>
</dbReference>
<dbReference type="Gene3D" id="3.30.70.360">
    <property type="match status" value="1"/>
</dbReference>
<dbReference type="PANTHER" id="PTHR32494:SF5">
    <property type="entry name" value="ALLANTOATE AMIDOHYDROLASE"/>
    <property type="match status" value="1"/>
</dbReference>
<protein>
    <submittedName>
        <fullName evidence="4">Allantoate amidohydrolase</fullName>
    </submittedName>
</protein>
<dbReference type="Gene3D" id="3.40.630.10">
    <property type="entry name" value="Zn peptidases"/>
    <property type="match status" value="1"/>
</dbReference>
<dbReference type="SUPFAM" id="SSF53187">
    <property type="entry name" value="Zn-dependent exopeptidases"/>
    <property type="match status" value="1"/>
</dbReference>
<evidence type="ECO:0000256" key="2">
    <source>
        <dbReference type="ARBA" id="ARBA00022801"/>
    </source>
</evidence>
<gene>
    <name evidence="4" type="ORF">BLA18109_03853</name>
</gene>
<dbReference type="CDD" id="cd03884">
    <property type="entry name" value="M20_bAS"/>
    <property type="match status" value="1"/>
</dbReference>
<dbReference type="PIRSF" id="PIRSF001235">
    <property type="entry name" value="Amidase_carbamoylase"/>
    <property type="match status" value="1"/>
</dbReference>
<evidence type="ECO:0000313" key="5">
    <source>
        <dbReference type="Proteomes" id="UP000494260"/>
    </source>
</evidence>
<keyword evidence="2 4" id="KW-0378">Hydrolase</keyword>
<keyword evidence="3" id="KW-0862">Zinc</keyword>
<proteinExistence type="inferred from homology"/>
<feature type="binding site" evidence="3">
    <location>
        <position position="130"/>
    </location>
    <ligand>
        <name>Zn(2+)</name>
        <dbReference type="ChEBI" id="CHEBI:29105"/>
        <label>2</label>
    </ligand>
</feature>
<dbReference type="NCBIfam" id="TIGR01879">
    <property type="entry name" value="hydantase"/>
    <property type="match status" value="1"/>
</dbReference>
<evidence type="ECO:0000313" key="4">
    <source>
        <dbReference type="EMBL" id="VWC90146.1"/>
    </source>
</evidence>
<organism evidence="4 5">
    <name type="scientific">Burkholderia lata (strain ATCC 17760 / DSM 23089 / LMG 22485 / NCIMB 9086 / R18194 / 383)</name>
    <dbReference type="NCBI Taxonomy" id="482957"/>
    <lineage>
        <taxon>Bacteria</taxon>
        <taxon>Pseudomonadati</taxon>
        <taxon>Pseudomonadota</taxon>
        <taxon>Betaproteobacteria</taxon>
        <taxon>Burkholderiales</taxon>
        <taxon>Burkholderiaceae</taxon>
        <taxon>Burkholderia</taxon>
        <taxon>Burkholderia cepacia complex</taxon>
    </lineage>
</organism>
<dbReference type="GO" id="GO:0046872">
    <property type="term" value="F:metal ion binding"/>
    <property type="evidence" value="ECO:0007669"/>
    <property type="project" value="UniProtKB-KW"/>
</dbReference>
<dbReference type="PANTHER" id="PTHR32494">
    <property type="entry name" value="ALLANTOATE DEIMINASE-RELATED"/>
    <property type="match status" value="1"/>
</dbReference>
<dbReference type="AlphaFoldDB" id="A0A6P2WGD6"/>